<evidence type="ECO:0000313" key="4">
    <source>
        <dbReference type="Proteomes" id="UP001221757"/>
    </source>
</evidence>
<evidence type="ECO:0000256" key="2">
    <source>
        <dbReference type="SAM" id="SignalP"/>
    </source>
</evidence>
<gene>
    <name evidence="3" type="ORF">B0H17DRAFT_1216485</name>
</gene>
<protein>
    <submittedName>
        <fullName evidence="3">Uncharacterized protein</fullName>
    </submittedName>
</protein>
<keyword evidence="2" id="KW-0732">Signal</keyword>
<feature type="compositionally biased region" description="Pro residues" evidence="1">
    <location>
        <begin position="109"/>
        <end position="125"/>
    </location>
</feature>
<evidence type="ECO:0000313" key="3">
    <source>
        <dbReference type="EMBL" id="KAJ7640926.1"/>
    </source>
</evidence>
<sequence>MLILALFFLSHHDALCLLLLSALPHDSDLPSQAPNVYYLVTSPQAKAPGPGVYPSWSSAQRVAENIPHGGASTFPPTMPACLDGTCAVMLGSTTTCPTPKAYPGNHSRPLPPLSTAPPKADPSPPRWPPWEALRLPILLLRPHQWLLVPPCPQTQSKPGLQLCMQCTMQSVVVASQRHPVHQHRRPPRRPCRRGHSIPLAKELADGERAAAQVEVLGPTPHLAQTFSTRHTLAQQLHASLRQLDLLQREEIMVDNKLWGTFEDHGGGGHD</sequence>
<reference evidence="3" key="1">
    <citation type="submission" date="2023-03" db="EMBL/GenBank/DDBJ databases">
        <title>Massive genome expansion in bonnet fungi (Mycena s.s.) driven by repeated elements and novel gene families across ecological guilds.</title>
        <authorList>
            <consortium name="Lawrence Berkeley National Laboratory"/>
            <person name="Harder C.B."/>
            <person name="Miyauchi S."/>
            <person name="Viragh M."/>
            <person name="Kuo A."/>
            <person name="Thoen E."/>
            <person name="Andreopoulos B."/>
            <person name="Lu D."/>
            <person name="Skrede I."/>
            <person name="Drula E."/>
            <person name="Henrissat B."/>
            <person name="Morin E."/>
            <person name="Kohler A."/>
            <person name="Barry K."/>
            <person name="LaButti K."/>
            <person name="Morin E."/>
            <person name="Salamov A."/>
            <person name="Lipzen A."/>
            <person name="Mereny Z."/>
            <person name="Hegedus B."/>
            <person name="Baldrian P."/>
            <person name="Stursova M."/>
            <person name="Weitz H."/>
            <person name="Taylor A."/>
            <person name="Grigoriev I.V."/>
            <person name="Nagy L.G."/>
            <person name="Martin F."/>
            <person name="Kauserud H."/>
        </authorList>
    </citation>
    <scope>NUCLEOTIDE SEQUENCE</scope>
    <source>
        <strain evidence="3">CBHHK067</strain>
    </source>
</reference>
<feature type="region of interest" description="Disordered" evidence="1">
    <location>
        <begin position="100"/>
        <end position="125"/>
    </location>
</feature>
<dbReference type="EMBL" id="JARKIE010000421">
    <property type="protein sequence ID" value="KAJ7640926.1"/>
    <property type="molecule type" value="Genomic_DNA"/>
</dbReference>
<dbReference type="AlphaFoldDB" id="A0AAD7C734"/>
<comment type="caution">
    <text evidence="3">The sequence shown here is derived from an EMBL/GenBank/DDBJ whole genome shotgun (WGS) entry which is preliminary data.</text>
</comment>
<feature type="signal peptide" evidence="2">
    <location>
        <begin position="1"/>
        <end position="16"/>
    </location>
</feature>
<evidence type="ECO:0000256" key="1">
    <source>
        <dbReference type="SAM" id="MobiDB-lite"/>
    </source>
</evidence>
<dbReference type="Proteomes" id="UP001221757">
    <property type="component" value="Unassembled WGS sequence"/>
</dbReference>
<accession>A0AAD7C734</accession>
<keyword evidence="4" id="KW-1185">Reference proteome</keyword>
<feature type="chain" id="PRO_5042220496" evidence="2">
    <location>
        <begin position="17"/>
        <end position="270"/>
    </location>
</feature>
<organism evidence="3 4">
    <name type="scientific">Mycena rosella</name>
    <name type="common">Pink bonnet</name>
    <name type="synonym">Agaricus rosellus</name>
    <dbReference type="NCBI Taxonomy" id="1033263"/>
    <lineage>
        <taxon>Eukaryota</taxon>
        <taxon>Fungi</taxon>
        <taxon>Dikarya</taxon>
        <taxon>Basidiomycota</taxon>
        <taxon>Agaricomycotina</taxon>
        <taxon>Agaricomycetes</taxon>
        <taxon>Agaricomycetidae</taxon>
        <taxon>Agaricales</taxon>
        <taxon>Marasmiineae</taxon>
        <taxon>Mycenaceae</taxon>
        <taxon>Mycena</taxon>
    </lineage>
</organism>
<proteinExistence type="predicted"/>
<name>A0AAD7C734_MYCRO</name>